<dbReference type="InterPro" id="IPR035647">
    <property type="entry name" value="EFG_III/V"/>
</dbReference>
<evidence type="ECO:0000259" key="3">
    <source>
        <dbReference type="Pfam" id="PF09186"/>
    </source>
</evidence>
<feature type="domain" description="Impact N-terminal" evidence="2">
    <location>
        <begin position="19"/>
        <end position="125"/>
    </location>
</feature>
<dbReference type="Proteomes" id="UP000093514">
    <property type="component" value="Unassembled WGS sequence"/>
</dbReference>
<evidence type="ECO:0000313" key="4">
    <source>
        <dbReference type="EMBL" id="OCL25135.1"/>
    </source>
</evidence>
<sequence>MSDSYKTIKRNLRIEAKIKKCKFITSVKNVNTVKEAEEFIEEINEEFADARHNVYAFKVGIEDRATKRCSDDGEPAGSSGPPALQAIEGEEVTNIALVVTRYFGGVKHGVGGLIRAYGGSAREAIREAGIIEKIRYIELGISVSYDRMGEVINDLEGHAGEIETINYMNDGVEIIAVMKPSYIDAFKKRITDATRGEASFEEKGEKFR</sequence>
<dbReference type="Gene3D" id="3.30.70.240">
    <property type="match status" value="1"/>
</dbReference>
<comment type="similarity">
    <text evidence="1">Belongs to the IMPACT family.</text>
</comment>
<comment type="caution">
    <text evidence="4">The sequence shown here is derived from an EMBL/GenBank/DDBJ whole genome shotgun (WGS) entry which is preliminary data.</text>
</comment>
<dbReference type="InterPro" id="IPR001498">
    <property type="entry name" value="Impact_N"/>
</dbReference>
<organism evidence="4 5">
    <name type="scientific">Orenia metallireducens</name>
    <dbReference type="NCBI Taxonomy" id="1413210"/>
    <lineage>
        <taxon>Bacteria</taxon>
        <taxon>Bacillati</taxon>
        <taxon>Bacillota</taxon>
        <taxon>Clostridia</taxon>
        <taxon>Halanaerobiales</taxon>
        <taxon>Halobacteroidaceae</taxon>
        <taxon>Orenia</taxon>
    </lineage>
</organism>
<accession>A0A1C0A4T5</accession>
<proteinExistence type="inferred from homology"/>
<dbReference type="PANTHER" id="PTHR16301">
    <property type="entry name" value="IMPACT-RELATED"/>
    <property type="match status" value="1"/>
</dbReference>
<dbReference type="RefSeq" id="WP_068718940.1">
    <property type="nucleotide sequence ID" value="NZ_LWDV01000010.1"/>
</dbReference>
<dbReference type="GO" id="GO:0005737">
    <property type="term" value="C:cytoplasm"/>
    <property type="evidence" value="ECO:0007669"/>
    <property type="project" value="TreeGrafter"/>
</dbReference>
<dbReference type="Pfam" id="PF01205">
    <property type="entry name" value="Impact_N"/>
    <property type="match status" value="1"/>
</dbReference>
<dbReference type="InterPro" id="IPR020568">
    <property type="entry name" value="Ribosomal_Su5_D2-typ_SF"/>
</dbReference>
<dbReference type="InterPro" id="IPR036956">
    <property type="entry name" value="Impact_N_sf"/>
</dbReference>
<dbReference type="PANTHER" id="PTHR16301:SF20">
    <property type="entry name" value="IMPACT FAMILY MEMBER YIGZ"/>
    <property type="match status" value="1"/>
</dbReference>
<dbReference type="GO" id="GO:0006446">
    <property type="term" value="P:regulation of translational initiation"/>
    <property type="evidence" value="ECO:0007669"/>
    <property type="project" value="TreeGrafter"/>
</dbReference>
<dbReference type="OrthoDB" id="9813771at2"/>
<dbReference type="InterPro" id="IPR015796">
    <property type="entry name" value="Impact_YigZ-like"/>
</dbReference>
<dbReference type="Pfam" id="PF09186">
    <property type="entry name" value="DUF1949"/>
    <property type="match status" value="1"/>
</dbReference>
<evidence type="ECO:0000256" key="1">
    <source>
        <dbReference type="ARBA" id="ARBA00007665"/>
    </source>
</evidence>
<dbReference type="InterPro" id="IPR023582">
    <property type="entry name" value="Impact"/>
</dbReference>
<gene>
    <name evidence="4" type="ORF">U472_12200</name>
</gene>
<dbReference type="NCBIfam" id="TIGR00257">
    <property type="entry name" value="IMPACT_YIGZ"/>
    <property type="match status" value="1"/>
</dbReference>
<dbReference type="Gene3D" id="3.30.230.30">
    <property type="entry name" value="Impact, N-terminal domain"/>
    <property type="match status" value="1"/>
</dbReference>
<reference evidence="5" key="1">
    <citation type="submission" date="2016-07" db="EMBL/GenBank/DDBJ databases">
        <authorList>
            <person name="Florea S."/>
            <person name="Webb J.S."/>
            <person name="Jaromczyk J."/>
            <person name="Schardl C.L."/>
        </authorList>
    </citation>
    <scope>NUCLEOTIDE SEQUENCE [LARGE SCALE GENOMIC DNA]</scope>
    <source>
        <strain evidence="5">Z6</strain>
    </source>
</reference>
<dbReference type="EMBL" id="LWDV01000010">
    <property type="protein sequence ID" value="OCL25135.1"/>
    <property type="molecule type" value="Genomic_DNA"/>
</dbReference>
<feature type="domain" description="UPF0029" evidence="3">
    <location>
        <begin position="141"/>
        <end position="196"/>
    </location>
</feature>
<evidence type="ECO:0000259" key="2">
    <source>
        <dbReference type="Pfam" id="PF01205"/>
    </source>
</evidence>
<dbReference type="SUPFAM" id="SSF54980">
    <property type="entry name" value="EF-G C-terminal domain-like"/>
    <property type="match status" value="1"/>
</dbReference>
<reference evidence="4 5" key="2">
    <citation type="submission" date="2016-08" db="EMBL/GenBank/DDBJ databases">
        <title>Orenia metallireducens sp. nov. strain Z6, a Novel Metal-reducing Firmicute from the Deep Subsurface.</title>
        <authorList>
            <person name="Maxim B.I."/>
            <person name="Kenneth K."/>
            <person name="Flynn T.M."/>
            <person name="Oloughlin E.J."/>
            <person name="Locke R.A."/>
            <person name="Weber J.R."/>
            <person name="Egan S.M."/>
            <person name="Mackie R.I."/>
            <person name="Cann I.K."/>
        </authorList>
    </citation>
    <scope>NUCLEOTIDE SEQUENCE [LARGE SCALE GENOMIC DNA]</scope>
    <source>
        <strain evidence="4 5">Z6</strain>
    </source>
</reference>
<keyword evidence="5" id="KW-1185">Reference proteome</keyword>
<protein>
    <submittedName>
        <fullName evidence="4">YigZ family protein</fullName>
    </submittedName>
</protein>
<name>A0A1C0A4T5_9FIRM</name>
<dbReference type="InterPro" id="IPR015269">
    <property type="entry name" value="UPF0029_Impact_C"/>
</dbReference>
<evidence type="ECO:0000313" key="5">
    <source>
        <dbReference type="Proteomes" id="UP000093514"/>
    </source>
</evidence>
<dbReference type="SUPFAM" id="SSF54211">
    <property type="entry name" value="Ribosomal protein S5 domain 2-like"/>
    <property type="match status" value="1"/>
</dbReference>
<dbReference type="AlphaFoldDB" id="A0A1C0A4T5"/>